<dbReference type="AlphaFoldDB" id="A0A0R3WCT2"/>
<dbReference type="EMBL" id="UYRS01018823">
    <property type="protein sequence ID" value="VDK40493.1"/>
    <property type="molecule type" value="Genomic_DNA"/>
</dbReference>
<evidence type="ECO:0000313" key="4">
    <source>
        <dbReference type="WBParaSite" id="TASK_0000852801-mRNA-1"/>
    </source>
</evidence>
<dbReference type="Proteomes" id="UP000282613">
    <property type="component" value="Unassembled WGS sequence"/>
</dbReference>
<organism evidence="4">
    <name type="scientific">Taenia asiatica</name>
    <name type="common">Asian tapeworm</name>
    <dbReference type="NCBI Taxonomy" id="60517"/>
    <lineage>
        <taxon>Eukaryota</taxon>
        <taxon>Metazoa</taxon>
        <taxon>Spiralia</taxon>
        <taxon>Lophotrochozoa</taxon>
        <taxon>Platyhelminthes</taxon>
        <taxon>Cestoda</taxon>
        <taxon>Eucestoda</taxon>
        <taxon>Cyclophyllidea</taxon>
        <taxon>Taeniidae</taxon>
        <taxon>Taenia</taxon>
    </lineage>
</organism>
<proteinExistence type="predicted"/>
<dbReference type="STRING" id="60517.A0A0R3WCT2"/>
<sequence length="660" mass="74105">MGRDHPEIFQHIFQIPDTPEKITCDNDDCEAMYKRSTLLYLRPLSLAVYMRRLDIIKMLIDTQLVDNAEVSYATDANGRSEHDDEVELREIRPMTIAVRRNILEALPVLFSGNVQTLRASDPFTLRYANKWLEKCNKFKDIFDYTISVVRKKRLLPTTRVFEILVHRCPGYCSANSAQSMCAKHGGLRCSLFQRLARYLLSEAGGNRLALPLLQSLDQLIRHKGFYKSSKNVDSAWVYQYSFTDIAENWDTMLVALKDRLITLALMFKVHEAFQEKAKALPLSYTTRLISEMICSVGCALDLMTTPITEMQQSIQFLLHSGLNTFEQRGVTEAGDLGQSKRKRSRSPKTPLNLKPPTKKALQVLLYNLKSFISSDYLKSRVNKVRTMPCNVYKNPAGHSHCSMCMKEVKEKLALMEPLPVEVQDSLSETSPLVNLTTNDLEHSSTEASTSMITSTLALTCVVNQTLDSLREQTWHQESIELEETKPTQMPDGKAQHLTVAPVVEEDPAIARLVFSTLAFAETSSLVSDARTVGTNADSDEALKTTRIEQRGVETHLIQQFCSADEESVECEKLLSKRCPQGSRNLVEVDNLMGKIANNAVLIKDFVLPDVDNDLIADMLSDCLNKSELGFASSVAILEGSASQAWCVPTQYSYISPKKGS</sequence>
<reference evidence="2 3" key="2">
    <citation type="submission" date="2018-11" db="EMBL/GenBank/DDBJ databases">
        <authorList>
            <consortium name="Pathogen Informatics"/>
        </authorList>
    </citation>
    <scope>NUCLEOTIDE SEQUENCE [LARGE SCALE GENOMIC DNA]</scope>
</reference>
<name>A0A0R3WCT2_TAEAS</name>
<reference evidence="4" key="1">
    <citation type="submission" date="2017-02" db="UniProtKB">
        <authorList>
            <consortium name="WormBaseParasite"/>
        </authorList>
    </citation>
    <scope>IDENTIFICATION</scope>
</reference>
<evidence type="ECO:0000313" key="2">
    <source>
        <dbReference type="EMBL" id="VDK40493.1"/>
    </source>
</evidence>
<gene>
    <name evidence="2" type="ORF">TASK_LOCUS8529</name>
</gene>
<feature type="region of interest" description="Disordered" evidence="1">
    <location>
        <begin position="333"/>
        <end position="355"/>
    </location>
</feature>
<dbReference type="OrthoDB" id="6236051at2759"/>
<dbReference type="WBParaSite" id="TASK_0000852801-mRNA-1">
    <property type="protein sequence ID" value="TASK_0000852801-mRNA-1"/>
    <property type="gene ID" value="TASK_0000852801"/>
</dbReference>
<evidence type="ECO:0000313" key="3">
    <source>
        <dbReference type="Proteomes" id="UP000282613"/>
    </source>
</evidence>
<evidence type="ECO:0000256" key="1">
    <source>
        <dbReference type="SAM" id="MobiDB-lite"/>
    </source>
</evidence>
<accession>A0A0R3WCT2</accession>
<protein>
    <submittedName>
        <fullName evidence="4">PCNA-interacting partner</fullName>
    </submittedName>
</protein>
<keyword evidence="3" id="KW-1185">Reference proteome</keyword>